<accession>A0A842H9C9</accession>
<feature type="chain" id="PRO_5032967015" evidence="1">
    <location>
        <begin position="24"/>
        <end position="154"/>
    </location>
</feature>
<keyword evidence="3" id="KW-1185">Reference proteome</keyword>
<dbReference type="EMBL" id="JACHVB010000012">
    <property type="protein sequence ID" value="MBC2593123.1"/>
    <property type="molecule type" value="Genomic_DNA"/>
</dbReference>
<protein>
    <submittedName>
        <fullName evidence="2">Uncharacterized protein</fullName>
    </submittedName>
</protein>
<feature type="signal peptide" evidence="1">
    <location>
        <begin position="1"/>
        <end position="23"/>
    </location>
</feature>
<dbReference type="Proteomes" id="UP000546464">
    <property type="component" value="Unassembled WGS sequence"/>
</dbReference>
<gene>
    <name evidence="2" type="ORF">H5P28_02500</name>
</gene>
<organism evidence="2 3">
    <name type="scientific">Ruficoccus amylovorans</name>
    <dbReference type="NCBI Taxonomy" id="1804625"/>
    <lineage>
        <taxon>Bacteria</taxon>
        <taxon>Pseudomonadati</taxon>
        <taxon>Verrucomicrobiota</taxon>
        <taxon>Opitutia</taxon>
        <taxon>Puniceicoccales</taxon>
        <taxon>Cerasicoccaceae</taxon>
        <taxon>Ruficoccus</taxon>
    </lineage>
</organism>
<evidence type="ECO:0000313" key="3">
    <source>
        <dbReference type="Proteomes" id="UP000546464"/>
    </source>
</evidence>
<evidence type="ECO:0000313" key="2">
    <source>
        <dbReference type="EMBL" id="MBC2593123.1"/>
    </source>
</evidence>
<dbReference type="RefSeq" id="WP_185674119.1">
    <property type="nucleotide sequence ID" value="NZ_JACHVB010000012.1"/>
</dbReference>
<keyword evidence="1" id="KW-0732">Signal</keyword>
<reference evidence="2 3" key="1">
    <citation type="submission" date="2020-07" db="EMBL/GenBank/DDBJ databases">
        <authorList>
            <person name="Feng X."/>
        </authorList>
    </citation>
    <scope>NUCLEOTIDE SEQUENCE [LARGE SCALE GENOMIC DNA]</scope>
    <source>
        <strain evidence="2 3">JCM31066</strain>
    </source>
</reference>
<comment type="caution">
    <text evidence="2">The sequence shown here is derived from an EMBL/GenBank/DDBJ whole genome shotgun (WGS) entry which is preliminary data.</text>
</comment>
<proteinExistence type="predicted"/>
<sequence>MQKAFTLMALAGAALFMAHGLVAGPRPIDNHRTRWEYENQEWSEPKVMLNVQYRVPVIDTIGYLAVNFNEPQRLNQLLAKIRPIQSRVMELSQGTFQGRSFPAETETELDKLRTQMMSDVSAIYGDAATKQVEAYLSQKYSLADAGPFGGGVLR</sequence>
<dbReference type="AlphaFoldDB" id="A0A842H9C9"/>
<evidence type="ECO:0000256" key="1">
    <source>
        <dbReference type="SAM" id="SignalP"/>
    </source>
</evidence>
<name>A0A842H9C9_9BACT</name>